<evidence type="ECO:0000313" key="3">
    <source>
        <dbReference type="Proteomes" id="UP000313359"/>
    </source>
</evidence>
<gene>
    <name evidence="2" type="ORF">L227DRAFT_168979</name>
</gene>
<dbReference type="EMBL" id="ML122272">
    <property type="protein sequence ID" value="RPD58906.1"/>
    <property type="molecule type" value="Genomic_DNA"/>
</dbReference>
<sequence length="426" mass="44099">MASRKVKASDRYNVQRGVQPFQEMMADSASTWLQEAQNAPAQHAEGSHPHPSTTTGAVMPVGSSLVHERATYTFHNYNAAPDGSGPMSAAYSTSSVPMPGAVSAQYGNSLYPGTHGGRSQYNATFPPLPPPPSAAFLPSDPSAIPPLWPPASSPAPPTSALPSPTTSRRSQSAVPHPAAAQSSREPSWSARFADDGQAYEHGLERLANGTSSVRIVEVVPGVYYVVDTGSLPVDAVTYPGAPGPGFFIPDPRAQQQGPLIGDLGPWVPPGAHGYPSLYAHSAHDPSPASAIPPWDRPGSFDMTPISGAQGIHGPNLQQHPVAAGSGQGYPPGVSPFAQTPPVQVQVPPAQGPDPRITRTQRKRGAPRSVAEDVGAGPSWKTVKKQASAGPSAKGGSGGQAYNRPWAGGGPDFPGCGVFDLNELSPL</sequence>
<name>A0A5C2SC42_9APHY</name>
<evidence type="ECO:0000256" key="1">
    <source>
        <dbReference type="SAM" id="MobiDB-lite"/>
    </source>
</evidence>
<accession>A0A5C2SC42</accession>
<feature type="compositionally biased region" description="Low complexity" evidence="1">
    <location>
        <begin position="335"/>
        <end position="354"/>
    </location>
</feature>
<dbReference type="Proteomes" id="UP000313359">
    <property type="component" value="Unassembled WGS sequence"/>
</dbReference>
<dbReference type="AlphaFoldDB" id="A0A5C2SC42"/>
<proteinExistence type="predicted"/>
<reference evidence="2" key="1">
    <citation type="journal article" date="2018" name="Genome Biol. Evol.">
        <title>Genomics and development of Lentinus tigrinus, a white-rot wood-decaying mushroom with dimorphic fruiting bodies.</title>
        <authorList>
            <person name="Wu B."/>
            <person name="Xu Z."/>
            <person name="Knudson A."/>
            <person name="Carlson A."/>
            <person name="Chen N."/>
            <person name="Kovaka S."/>
            <person name="LaButti K."/>
            <person name="Lipzen A."/>
            <person name="Pennachio C."/>
            <person name="Riley R."/>
            <person name="Schakwitz W."/>
            <person name="Umezawa K."/>
            <person name="Ohm R.A."/>
            <person name="Grigoriev I.V."/>
            <person name="Nagy L.G."/>
            <person name="Gibbons J."/>
            <person name="Hibbett D."/>
        </authorList>
    </citation>
    <scope>NUCLEOTIDE SEQUENCE [LARGE SCALE GENOMIC DNA]</scope>
    <source>
        <strain evidence="2">ALCF2SS1-6</strain>
    </source>
</reference>
<keyword evidence="3" id="KW-1185">Reference proteome</keyword>
<dbReference type="OrthoDB" id="2762368at2759"/>
<feature type="region of interest" description="Disordered" evidence="1">
    <location>
        <begin position="109"/>
        <end position="189"/>
    </location>
</feature>
<protein>
    <submittedName>
        <fullName evidence="2">Uncharacterized protein</fullName>
    </submittedName>
</protein>
<feature type="region of interest" description="Disordered" evidence="1">
    <location>
        <begin position="302"/>
        <end position="426"/>
    </location>
</feature>
<feature type="compositionally biased region" description="Pro residues" evidence="1">
    <location>
        <begin position="143"/>
        <end position="159"/>
    </location>
</feature>
<dbReference type="STRING" id="1328759.A0A5C2SC42"/>
<feature type="region of interest" description="Disordered" evidence="1">
    <location>
        <begin position="25"/>
        <end position="54"/>
    </location>
</feature>
<feature type="compositionally biased region" description="Polar residues" evidence="1">
    <location>
        <begin position="28"/>
        <end position="40"/>
    </location>
</feature>
<organism evidence="2 3">
    <name type="scientific">Lentinus tigrinus ALCF2SS1-6</name>
    <dbReference type="NCBI Taxonomy" id="1328759"/>
    <lineage>
        <taxon>Eukaryota</taxon>
        <taxon>Fungi</taxon>
        <taxon>Dikarya</taxon>
        <taxon>Basidiomycota</taxon>
        <taxon>Agaricomycotina</taxon>
        <taxon>Agaricomycetes</taxon>
        <taxon>Polyporales</taxon>
        <taxon>Polyporaceae</taxon>
        <taxon>Lentinus</taxon>
    </lineage>
</organism>
<evidence type="ECO:0000313" key="2">
    <source>
        <dbReference type="EMBL" id="RPD58906.1"/>
    </source>
</evidence>